<dbReference type="AlphaFoldDB" id="A0A1F5I497"/>
<evidence type="ECO:0000313" key="2">
    <source>
        <dbReference type="EMBL" id="OGE11131.1"/>
    </source>
</evidence>
<evidence type="ECO:0000256" key="1">
    <source>
        <dbReference type="SAM" id="Phobius"/>
    </source>
</evidence>
<sequence length="284" mass="31615">MDSTKKTKYIAAGIAFIFMVLAIYFLFIRQQSEGKIKTQESANIVKNVSDVEVGKRPYITLVPTSDGAEIIISIEKMSDFDKIEYELTYQADNPQSAGEKIERGATGSDINPKDEKYKKSILLGTGSKGVRSPDRNIEGGKLTLHLFKGDIEYQSETNWDMFQIGPRASKIKSRDDKLELSLPALSKQYWIILADTVGIPPNNESLDLASVILPVFGAFSIAPNPAKALDIKIKLDSPDKNLVLRTYLHQDSRWDETIKASYDSASQTLTSKVKSYSTYVVSTK</sequence>
<proteinExistence type="predicted"/>
<reference evidence="2 3" key="1">
    <citation type="journal article" date="2016" name="Nat. Commun.">
        <title>Thousands of microbial genomes shed light on interconnected biogeochemical processes in an aquifer system.</title>
        <authorList>
            <person name="Anantharaman K."/>
            <person name="Brown C.T."/>
            <person name="Hug L.A."/>
            <person name="Sharon I."/>
            <person name="Castelle C.J."/>
            <person name="Probst A.J."/>
            <person name="Thomas B.C."/>
            <person name="Singh A."/>
            <person name="Wilkins M.J."/>
            <person name="Karaoz U."/>
            <person name="Brodie E.L."/>
            <person name="Williams K.H."/>
            <person name="Hubbard S.S."/>
            <person name="Banfield J.F."/>
        </authorList>
    </citation>
    <scope>NUCLEOTIDE SEQUENCE [LARGE SCALE GENOMIC DNA]</scope>
</reference>
<feature type="transmembrane region" description="Helical" evidence="1">
    <location>
        <begin position="9"/>
        <end position="27"/>
    </location>
</feature>
<accession>A0A1F5I497</accession>
<dbReference type="Proteomes" id="UP000179227">
    <property type="component" value="Unassembled WGS sequence"/>
</dbReference>
<comment type="caution">
    <text evidence="2">The sequence shown here is derived from an EMBL/GenBank/DDBJ whole genome shotgun (WGS) entry which is preliminary data.</text>
</comment>
<name>A0A1F5I497_9BACT</name>
<dbReference type="EMBL" id="MFBS01000003">
    <property type="protein sequence ID" value="OGE11131.1"/>
    <property type="molecule type" value="Genomic_DNA"/>
</dbReference>
<gene>
    <name evidence="2" type="ORF">A3A60_03415</name>
</gene>
<keyword evidence="1" id="KW-0812">Transmembrane</keyword>
<protein>
    <submittedName>
        <fullName evidence="2">Uncharacterized protein</fullName>
    </submittedName>
</protein>
<keyword evidence="1" id="KW-0472">Membrane</keyword>
<organism evidence="2 3">
    <name type="scientific">Candidatus Curtissbacteria bacterium RIFCSPLOWO2_01_FULL_42_26</name>
    <dbReference type="NCBI Taxonomy" id="1797729"/>
    <lineage>
        <taxon>Bacteria</taxon>
        <taxon>Candidatus Curtissiibacteriota</taxon>
    </lineage>
</organism>
<dbReference type="STRING" id="1797729.A3A60_03415"/>
<keyword evidence="1" id="KW-1133">Transmembrane helix</keyword>
<evidence type="ECO:0000313" key="3">
    <source>
        <dbReference type="Proteomes" id="UP000179227"/>
    </source>
</evidence>